<gene>
    <name evidence="1" type="ORF">Q604_UNBC14058G0001</name>
</gene>
<evidence type="ECO:0000313" key="1">
    <source>
        <dbReference type="EMBL" id="ETJ31448.1"/>
    </source>
</evidence>
<accession>W1XM56</accession>
<reference evidence="1" key="1">
    <citation type="submission" date="2013-12" db="EMBL/GenBank/DDBJ databases">
        <title>A Varibaculum cambriense genome reconstructed from a premature infant gut community with otherwise low bacterial novelty that shifts toward anaerobic metabolism during the third week of life.</title>
        <authorList>
            <person name="Brown C.T."/>
            <person name="Sharon I."/>
            <person name="Thomas B.C."/>
            <person name="Castelle C.J."/>
            <person name="Morowitz M.J."/>
            <person name="Banfield J.F."/>
        </authorList>
    </citation>
    <scope>NUCLEOTIDE SEQUENCE</scope>
</reference>
<dbReference type="AlphaFoldDB" id="W1XM56"/>
<protein>
    <submittedName>
        <fullName evidence="1">Inositol 2-dehydrogenase</fullName>
    </submittedName>
</protein>
<dbReference type="EMBL" id="AZMM01014058">
    <property type="protein sequence ID" value="ETJ31448.1"/>
    <property type="molecule type" value="Genomic_DNA"/>
</dbReference>
<sequence>EPYGAKAYDNSEALINDPEVDAVVLPPFATLSVG</sequence>
<proteinExistence type="predicted"/>
<comment type="caution">
    <text evidence="1">The sequence shown here is derived from an EMBL/GenBank/DDBJ whole genome shotgun (WGS) entry which is preliminary data.</text>
</comment>
<organism evidence="1">
    <name type="scientific">human gut metagenome</name>
    <dbReference type="NCBI Taxonomy" id="408170"/>
    <lineage>
        <taxon>unclassified sequences</taxon>
        <taxon>metagenomes</taxon>
        <taxon>organismal metagenomes</taxon>
    </lineage>
</organism>
<name>W1XM56_9ZZZZ</name>
<feature type="non-terminal residue" evidence="1">
    <location>
        <position position="1"/>
    </location>
</feature>